<accession>A0AAJ7RGZ0</accession>
<sequence>MAFISRACSLRKGLISLFEWKDLNCNIYSISRKSYNVEKKKTEFTPDDVYVPDITGMFTTCLINKKPFFFDMRFFSDMGHYKKIMGYDKPIDFKLGTLESDKSPESIKK</sequence>
<organism evidence="1 2">
    <name type="scientific">Cephus cinctus</name>
    <name type="common">Wheat stem sawfly</name>
    <dbReference type="NCBI Taxonomy" id="211228"/>
    <lineage>
        <taxon>Eukaryota</taxon>
        <taxon>Metazoa</taxon>
        <taxon>Ecdysozoa</taxon>
        <taxon>Arthropoda</taxon>
        <taxon>Hexapoda</taxon>
        <taxon>Insecta</taxon>
        <taxon>Pterygota</taxon>
        <taxon>Neoptera</taxon>
        <taxon>Endopterygota</taxon>
        <taxon>Hymenoptera</taxon>
        <taxon>Cephoidea</taxon>
        <taxon>Cephidae</taxon>
        <taxon>Cephus</taxon>
    </lineage>
</organism>
<name>A0AAJ7RGZ0_CEPCN</name>
<keyword evidence="1" id="KW-1185">Reference proteome</keyword>
<dbReference type="Proteomes" id="UP000694920">
    <property type="component" value="Unplaced"/>
</dbReference>
<evidence type="ECO:0000313" key="1">
    <source>
        <dbReference type="Proteomes" id="UP000694920"/>
    </source>
</evidence>
<reference evidence="2" key="1">
    <citation type="submission" date="2025-08" db="UniProtKB">
        <authorList>
            <consortium name="RefSeq"/>
        </authorList>
    </citation>
    <scope>IDENTIFICATION</scope>
</reference>
<dbReference type="RefSeq" id="XP_024940688.1">
    <property type="nucleotide sequence ID" value="XM_025084920.1"/>
</dbReference>
<dbReference type="AlphaFoldDB" id="A0AAJ7RGZ0"/>
<keyword evidence="2" id="KW-0472">Membrane</keyword>
<dbReference type="GeneID" id="107267585"/>
<proteinExistence type="predicted"/>
<keyword evidence="2" id="KW-0812">Transmembrane</keyword>
<gene>
    <name evidence="2" type="primary">LOC107267585</name>
</gene>
<protein>
    <submittedName>
        <fullName evidence="2">Transmembrane protein 70 homolog, mitochondrial isoform X2</fullName>
    </submittedName>
</protein>
<evidence type="ECO:0000313" key="2">
    <source>
        <dbReference type="RefSeq" id="XP_024940688.1"/>
    </source>
</evidence>
<dbReference type="InterPro" id="IPR045325">
    <property type="entry name" value="TMEM70/TMEM186/TMEM223"/>
</dbReference>
<dbReference type="Pfam" id="PF06979">
    <property type="entry name" value="TMEM70"/>
    <property type="match status" value="1"/>
</dbReference>